<dbReference type="SMART" id="SM00382">
    <property type="entry name" value="AAA"/>
    <property type="match status" value="1"/>
</dbReference>
<dbReference type="InterPro" id="IPR027417">
    <property type="entry name" value="P-loop_NTPase"/>
</dbReference>
<keyword evidence="2" id="KW-0813">Transport</keyword>
<dbReference type="PANTHER" id="PTHR42788:SF19">
    <property type="entry name" value="ALIPHATIC SULFONATES IMPORT ATP-BINDING PROTEIN SSUB 2"/>
    <property type="match status" value="1"/>
</dbReference>
<dbReference type="Pfam" id="PF00005">
    <property type="entry name" value="ABC_tran"/>
    <property type="match status" value="1"/>
</dbReference>
<proteinExistence type="inferred from homology"/>
<keyword evidence="4 6" id="KW-0067">ATP-binding</keyword>
<gene>
    <name evidence="6" type="ORF">MD535_16125</name>
</gene>
<comment type="similarity">
    <text evidence="1">Belongs to the ABC transporter superfamily.</text>
</comment>
<dbReference type="InterPro" id="IPR050166">
    <property type="entry name" value="ABC_transporter_ATP-bind"/>
</dbReference>
<dbReference type="PANTHER" id="PTHR42788">
    <property type="entry name" value="TAURINE IMPORT ATP-BINDING PROTEIN-RELATED"/>
    <property type="match status" value="1"/>
</dbReference>
<dbReference type="SUPFAM" id="SSF52540">
    <property type="entry name" value="P-loop containing nucleoside triphosphate hydrolases"/>
    <property type="match status" value="1"/>
</dbReference>
<evidence type="ECO:0000256" key="4">
    <source>
        <dbReference type="ARBA" id="ARBA00022840"/>
    </source>
</evidence>
<dbReference type="Proteomes" id="UP001155587">
    <property type="component" value="Unassembled WGS sequence"/>
</dbReference>
<accession>A0A9X3CQZ5</accession>
<keyword evidence="3" id="KW-0547">Nucleotide-binding</keyword>
<dbReference type="PROSITE" id="PS00211">
    <property type="entry name" value="ABC_TRANSPORTER_1"/>
    <property type="match status" value="1"/>
</dbReference>
<evidence type="ECO:0000313" key="7">
    <source>
        <dbReference type="Proteomes" id="UP001155587"/>
    </source>
</evidence>
<dbReference type="RefSeq" id="WP_265676060.1">
    <property type="nucleotide sequence ID" value="NZ_JAKRRY010000023.1"/>
</dbReference>
<dbReference type="InterPro" id="IPR003439">
    <property type="entry name" value="ABC_transporter-like_ATP-bd"/>
</dbReference>
<evidence type="ECO:0000256" key="2">
    <source>
        <dbReference type="ARBA" id="ARBA00022448"/>
    </source>
</evidence>
<dbReference type="EMBL" id="JAKRRY010000023">
    <property type="protein sequence ID" value="MCW8347529.1"/>
    <property type="molecule type" value="Genomic_DNA"/>
</dbReference>
<organism evidence="6 7">
    <name type="scientific">Vibrio qingdaonensis</name>
    <dbReference type="NCBI Taxonomy" id="2829491"/>
    <lineage>
        <taxon>Bacteria</taxon>
        <taxon>Pseudomonadati</taxon>
        <taxon>Pseudomonadota</taxon>
        <taxon>Gammaproteobacteria</taxon>
        <taxon>Vibrionales</taxon>
        <taxon>Vibrionaceae</taxon>
        <taxon>Vibrio</taxon>
    </lineage>
</organism>
<feature type="domain" description="ABC transporter" evidence="5">
    <location>
        <begin position="6"/>
        <end position="233"/>
    </location>
</feature>
<sequence>MIDIKLSQASLTYVGDEQPIFSNLNVHFKSGTCTAILGPSGCGKSTLLRYVAGLLKDNVHFSGQLTSSPEIEIEQSIAYMAQQDLLMPWLNVIDNVCFASKLRGEKVTYTITEQALNLLDKVGLKNKAYQPVSELSGGQKQRVALARTLMQDKPVVLMDEPFSALDAVTRHKLQNLAASLLAEKTILLITHDPQEALRLGHQIVVMNGTPATLHPIIPPPNAVPRDIDAQFASIQQQILKLLEVDDDTAQ</sequence>
<dbReference type="PROSITE" id="PS50893">
    <property type="entry name" value="ABC_TRANSPORTER_2"/>
    <property type="match status" value="1"/>
</dbReference>
<dbReference type="GO" id="GO:0016887">
    <property type="term" value="F:ATP hydrolysis activity"/>
    <property type="evidence" value="ECO:0007669"/>
    <property type="project" value="InterPro"/>
</dbReference>
<reference evidence="6" key="1">
    <citation type="submission" date="2022-02" db="EMBL/GenBank/DDBJ databases">
        <title>Vibrio sp. nov, a new bacterium isolated from seawater.</title>
        <authorList>
            <person name="Yuan Y."/>
        </authorList>
    </citation>
    <scope>NUCLEOTIDE SEQUENCE</scope>
    <source>
        <strain evidence="6">ZSDZ65</strain>
    </source>
</reference>
<dbReference type="InterPro" id="IPR003593">
    <property type="entry name" value="AAA+_ATPase"/>
</dbReference>
<comment type="caution">
    <text evidence="6">The sequence shown here is derived from an EMBL/GenBank/DDBJ whole genome shotgun (WGS) entry which is preliminary data.</text>
</comment>
<dbReference type="GO" id="GO:0005524">
    <property type="term" value="F:ATP binding"/>
    <property type="evidence" value="ECO:0007669"/>
    <property type="project" value="UniProtKB-KW"/>
</dbReference>
<dbReference type="InterPro" id="IPR017871">
    <property type="entry name" value="ABC_transporter-like_CS"/>
</dbReference>
<evidence type="ECO:0000256" key="1">
    <source>
        <dbReference type="ARBA" id="ARBA00005417"/>
    </source>
</evidence>
<protein>
    <submittedName>
        <fullName evidence="6">ABC transporter ATP-binding protein</fullName>
    </submittedName>
</protein>
<dbReference type="AlphaFoldDB" id="A0A9X3CQZ5"/>
<evidence type="ECO:0000313" key="6">
    <source>
        <dbReference type="EMBL" id="MCW8347529.1"/>
    </source>
</evidence>
<name>A0A9X3CQZ5_9VIBR</name>
<dbReference type="Gene3D" id="3.40.50.300">
    <property type="entry name" value="P-loop containing nucleotide triphosphate hydrolases"/>
    <property type="match status" value="1"/>
</dbReference>
<evidence type="ECO:0000256" key="3">
    <source>
        <dbReference type="ARBA" id="ARBA00022741"/>
    </source>
</evidence>
<keyword evidence="7" id="KW-1185">Reference proteome</keyword>
<evidence type="ECO:0000259" key="5">
    <source>
        <dbReference type="PROSITE" id="PS50893"/>
    </source>
</evidence>